<dbReference type="RefSeq" id="WP_027315569.1">
    <property type="nucleotide sequence ID" value="NZ_JACIDC010000004.1"/>
</dbReference>
<accession>A0A7W6IE64</accession>
<dbReference type="Proteomes" id="UP000519439">
    <property type="component" value="Unassembled WGS sequence"/>
</dbReference>
<dbReference type="InterPro" id="IPR050595">
    <property type="entry name" value="Bact_response_regulator"/>
</dbReference>
<dbReference type="AlphaFoldDB" id="A0A7W6IE64"/>
<feature type="modified residue" description="4-aspartylphosphate" evidence="2">
    <location>
        <position position="56"/>
    </location>
</feature>
<protein>
    <submittedName>
        <fullName evidence="4">FixJ family two-component response regulator</fullName>
    </submittedName>
</protein>
<proteinExistence type="predicted"/>
<organism evidence="4 5">
    <name type="scientific">Microvirga flocculans</name>
    <dbReference type="NCBI Taxonomy" id="217168"/>
    <lineage>
        <taxon>Bacteria</taxon>
        <taxon>Pseudomonadati</taxon>
        <taxon>Pseudomonadota</taxon>
        <taxon>Alphaproteobacteria</taxon>
        <taxon>Hyphomicrobiales</taxon>
        <taxon>Methylobacteriaceae</taxon>
        <taxon>Microvirga</taxon>
    </lineage>
</organism>
<comment type="caution">
    <text evidence="4">The sequence shown here is derived from an EMBL/GenBank/DDBJ whole genome shotgun (WGS) entry which is preliminary data.</text>
</comment>
<evidence type="ECO:0000313" key="5">
    <source>
        <dbReference type="Proteomes" id="UP000519439"/>
    </source>
</evidence>
<dbReference type="GO" id="GO:0000160">
    <property type="term" value="P:phosphorelay signal transduction system"/>
    <property type="evidence" value="ECO:0007669"/>
    <property type="project" value="InterPro"/>
</dbReference>
<evidence type="ECO:0000259" key="3">
    <source>
        <dbReference type="PROSITE" id="PS50110"/>
    </source>
</evidence>
<dbReference type="InterPro" id="IPR001789">
    <property type="entry name" value="Sig_transdc_resp-reg_receiver"/>
</dbReference>
<keyword evidence="1 2" id="KW-0597">Phosphoprotein</keyword>
<dbReference type="SMART" id="SM00448">
    <property type="entry name" value="REC"/>
    <property type="match status" value="1"/>
</dbReference>
<dbReference type="PANTHER" id="PTHR44591">
    <property type="entry name" value="STRESS RESPONSE REGULATOR PROTEIN 1"/>
    <property type="match status" value="1"/>
</dbReference>
<name>A0A7W6IE64_9HYPH</name>
<evidence type="ECO:0000313" key="4">
    <source>
        <dbReference type="EMBL" id="MBB4039837.1"/>
    </source>
</evidence>
<sequence length="129" mass="14398">MSELAERVLVVDGDLAVRSSLKFALEVEGLAVRAYESGAELLSDPDLPREGCLVMDFHLPGMSGIDLLRRLEERQLHYSVIFITSGMAHRVLECRAEGDSFEVLEKPLEHDVLLDRIHVALAASARRWA</sequence>
<evidence type="ECO:0000256" key="1">
    <source>
        <dbReference type="ARBA" id="ARBA00022553"/>
    </source>
</evidence>
<dbReference type="PROSITE" id="PS50110">
    <property type="entry name" value="RESPONSE_REGULATORY"/>
    <property type="match status" value="1"/>
</dbReference>
<dbReference type="Pfam" id="PF00072">
    <property type="entry name" value="Response_reg"/>
    <property type="match status" value="1"/>
</dbReference>
<reference evidence="4 5" key="1">
    <citation type="submission" date="2020-08" db="EMBL/GenBank/DDBJ databases">
        <title>Genomic Encyclopedia of Type Strains, Phase IV (KMG-IV): sequencing the most valuable type-strain genomes for metagenomic binning, comparative biology and taxonomic classification.</title>
        <authorList>
            <person name="Goeker M."/>
        </authorList>
    </citation>
    <scope>NUCLEOTIDE SEQUENCE [LARGE SCALE GENOMIC DNA]</scope>
    <source>
        <strain evidence="4 5">DSM 15743</strain>
    </source>
</reference>
<dbReference type="SUPFAM" id="SSF52172">
    <property type="entry name" value="CheY-like"/>
    <property type="match status" value="1"/>
</dbReference>
<dbReference type="PANTHER" id="PTHR44591:SF21">
    <property type="entry name" value="TWO-COMPONENT RESPONSE REGULATOR"/>
    <property type="match status" value="1"/>
</dbReference>
<dbReference type="EMBL" id="JACIDC010000004">
    <property type="protein sequence ID" value="MBB4039837.1"/>
    <property type="molecule type" value="Genomic_DNA"/>
</dbReference>
<feature type="domain" description="Response regulatory" evidence="3">
    <location>
        <begin position="7"/>
        <end position="121"/>
    </location>
</feature>
<gene>
    <name evidence="4" type="ORF">GGR34_001484</name>
</gene>
<keyword evidence="5" id="KW-1185">Reference proteome</keyword>
<evidence type="ECO:0000256" key="2">
    <source>
        <dbReference type="PROSITE-ProRule" id="PRU00169"/>
    </source>
</evidence>
<dbReference type="Gene3D" id="3.40.50.2300">
    <property type="match status" value="1"/>
</dbReference>
<dbReference type="InterPro" id="IPR011006">
    <property type="entry name" value="CheY-like_superfamily"/>
</dbReference>